<evidence type="ECO:0000313" key="2">
    <source>
        <dbReference type="Proteomes" id="UP001153331"/>
    </source>
</evidence>
<gene>
    <name evidence="1" type="ORF">OPT61_g5880</name>
</gene>
<comment type="caution">
    <text evidence="1">The sequence shown here is derived from an EMBL/GenBank/DDBJ whole genome shotgun (WGS) entry which is preliminary data.</text>
</comment>
<evidence type="ECO:0000313" key="1">
    <source>
        <dbReference type="EMBL" id="KAJ8111547.1"/>
    </source>
</evidence>
<sequence>MTLLLISCQAMAVVVAMAASGVPPEAKAVVTKVRAATAAAASVKATAISSRVVAASSGNGRNKASFTLVVSCVTTWS</sequence>
<name>A0ACC2I8Z0_9PLEO</name>
<accession>A0ACC2I8Z0</accession>
<reference evidence="1" key="1">
    <citation type="submission" date="2022-11" db="EMBL/GenBank/DDBJ databases">
        <title>Genome Sequence of Boeremia exigua.</title>
        <authorList>
            <person name="Buettner E."/>
        </authorList>
    </citation>
    <scope>NUCLEOTIDE SEQUENCE</scope>
    <source>
        <strain evidence="1">CU02</strain>
    </source>
</reference>
<proteinExistence type="predicted"/>
<protein>
    <submittedName>
        <fullName evidence="1">Uncharacterized protein</fullName>
    </submittedName>
</protein>
<organism evidence="1 2">
    <name type="scientific">Boeremia exigua</name>
    <dbReference type="NCBI Taxonomy" id="749465"/>
    <lineage>
        <taxon>Eukaryota</taxon>
        <taxon>Fungi</taxon>
        <taxon>Dikarya</taxon>
        <taxon>Ascomycota</taxon>
        <taxon>Pezizomycotina</taxon>
        <taxon>Dothideomycetes</taxon>
        <taxon>Pleosporomycetidae</taxon>
        <taxon>Pleosporales</taxon>
        <taxon>Pleosporineae</taxon>
        <taxon>Didymellaceae</taxon>
        <taxon>Boeremia</taxon>
    </lineage>
</organism>
<dbReference type="EMBL" id="JAPHNI010000396">
    <property type="protein sequence ID" value="KAJ8111547.1"/>
    <property type="molecule type" value="Genomic_DNA"/>
</dbReference>
<dbReference type="Proteomes" id="UP001153331">
    <property type="component" value="Unassembled WGS sequence"/>
</dbReference>
<keyword evidence="2" id="KW-1185">Reference proteome</keyword>